<dbReference type="Proteomes" id="UP000713222">
    <property type="component" value="Unassembled WGS sequence"/>
</dbReference>
<evidence type="ECO:0000256" key="1">
    <source>
        <dbReference type="SAM" id="MobiDB-lite"/>
    </source>
</evidence>
<sequence>MSGEMIKAGSWLAATTMEQAMQVAGMLAKSSLVPKAYQNNVPNIIVAMAFGESFGMDALQAMQSVAVVNGMPGLYGDGLLAVCRSCSDWEWMQETVEGEVATCIAKRRGEPEVTATFSVADAKRAQLWGKQGPWTQYPMRMLAMRARAFALRNLYADVLRGMGSAEELQDIPAEMPAVQVEPARIDHAEQPQQTKAAAILTKARAKRQPKPAAIPEVIEQPPQDAAELRITVGKRSLG</sequence>
<organism evidence="2 3">
    <name type="scientific">Candidatus Fonsibacter lacus</name>
    <dbReference type="NCBI Taxonomy" id="2576439"/>
    <lineage>
        <taxon>Bacteria</taxon>
        <taxon>Pseudomonadati</taxon>
        <taxon>Pseudomonadota</taxon>
        <taxon>Alphaproteobacteria</taxon>
        <taxon>Candidatus Pelagibacterales</taxon>
        <taxon>Candidatus Pelagibacterales incertae sedis</taxon>
        <taxon>Candidatus Fonsibacter</taxon>
    </lineage>
</organism>
<reference evidence="2" key="1">
    <citation type="submission" date="2018-10" db="EMBL/GenBank/DDBJ databases">
        <title>Iterative Subtractive Binning of Freshwater Chronoseries Metagenomes Recovers Nearly Complete Genomes from over Four Hundred Novel Species.</title>
        <authorList>
            <person name="Rodriguez-R L.M."/>
            <person name="Tsementzi D."/>
            <person name="Luo C."/>
            <person name="Konstantinidis K.T."/>
        </authorList>
    </citation>
    <scope>NUCLEOTIDE SEQUENCE</scope>
    <source>
        <strain evidence="2">WB7_6_001</strain>
    </source>
</reference>
<feature type="region of interest" description="Disordered" evidence="1">
    <location>
        <begin position="201"/>
        <end position="225"/>
    </location>
</feature>
<evidence type="ECO:0000313" key="2">
    <source>
        <dbReference type="EMBL" id="NBN87585.1"/>
    </source>
</evidence>
<protein>
    <submittedName>
        <fullName evidence="2">Uncharacterized protein</fullName>
    </submittedName>
</protein>
<accession>A0A964XRC4</accession>
<dbReference type="AlphaFoldDB" id="A0A964XRC4"/>
<feature type="non-terminal residue" evidence="2">
    <location>
        <position position="238"/>
    </location>
</feature>
<comment type="caution">
    <text evidence="2">The sequence shown here is derived from an EMBL/GenBank/DDBJ whole genome shotgun (WGS) entry which is preliminary data.</text>
</comment>
<name>A0A964XRC4_9PROT</name>
<proteinExistence type="predicted"/>
<evidence type="ECO:0000313" key="3">
    <source>
        <dbReference type="Proteomes" id="UP000713222"/>
    </source>
</evidence>
<gene>
    <name evidence="2" type="ORF">EBV32_00605</name>
</gene>
<dbReference type="EMBL" id="RGET01000004">
    <property type="protein sequence ID" value="NBN87585.1"/>
    <property type="molecule type" value="Genomic_DNA"/>
</dbReference>